<gene>
    <name evidence="3" type="ORF">DARMORV10_C03P52740.1</name>
</gene>
<keyword evidence="2" id="KW-0732">Signal</keyword>
<accession>A0A816ID53</accession>
<sequence>MVVMLEILVVAVRIVIASAADLRESLIGATMVNFFYLQHMVLQLLFILQFISNF</sequence>
<organism evidence="3">
    <name type="scientific">Brassica napus</name>
    <name type="common">Rape</name>
    <dbReference type="NCBI Taxonomy" id="3708"/>
    <lineage>
        <taxon>Eukaryota</taxon>
        <taxon>Viridiplantae</taxon>
        <taxon>Streptophyta</taxon>
        <taxon>Embryophyta</taxon>
        <taxon>Tracheophyta</taxon>
        <taxon>Spermatophyta</taxon>
        <taxon>Magnoliopsida</taxon>
        <taxon>eudicotyledons</taxon>
        <taxon>Gunneridae</taxon>
        <taxon>Pentapetalae</taxon>
        <taxon>rosids</taxon>
        <taxon>malvids</taxon>
        <taxon>Brassicales</taxon>
        <taxon>Brassicaceae</taxon>
        <taxon>Brassiceae</taxon>
        <taxon>Brassica</taxon>
    </lineage>
</organism>
<feature type="chain" id="PRO_5032705959" evidence="2">
    <location>
        <begin position="20"/>
        <end position="54"/>
    </location>
</feature>
<keyword evidence="1" id="KW-0472">Membrane</keyword>
<feature type="transmembrane region" description="Helical" evidence="1">
    <location>
        <begin position="35"/>
        <end position="52"/>
    </location>
</feature>
<keyword evidence="1" id="KW-1133">Transmembrane helix</keyword>
<evidence type="ECO:0000256" key="2">
    <source>
        <dbReference type="SAM" id="SignalP"/>
    </source>
</evidence>
<keyword evidence="1" id="KW-0812">Transmembrane</keyword>
<feature type="signal peptide" evidence="2">
    <location>
        <begin position="1"/>
        <end position="19"/>
    </location>
</feature>
<protein>
    <submittedName>
        <fullName evidence="3">(rape) hypothetical protein</fullName>
    </submittedName>
</protein>
<dbReference type="EMBL" id="HG994367">
    <property type="protein sequence ID" value="CAF1705459.1"/>
    <property type="molecule type" value="Genomic_DNA"/>
</dbReference>
<name>A0A816ID53_BRANA</name>
<dbReference type="AlphaFoldDB" id="A0A816ID53"/>
<reference evidence="3" key="1">
    <citation type="submission" date="2021-01" db="EMBL/GenBank/DDBJ databases">
        <authorList>
            <consortium name="Genoscope - CEA"/>
            <person name="William W."/>
        </authorList>
    </citation>
    <scope>NUCLEOTIDE SEQUENCE</scope>
</reference>
<evidence type="ECO:0000256" key="1">
    <source>
        <dbReference type="SAM" id="Phobius"/>
    </source>
</evidence>
<dbReference type="Proteomes" id="UP001295469">
    <property type="component" value="Chromosome C03"/>
</dbReference>
<proteinExistence type="predicted"/>
<evidence type="ECO:0000313" key="3">
    <source>
        <dbReference type="EMBL" id="CAF1705459.1"/>
    </source>
</evidence>